<dbReference type="SUPFAM" id="SSF51735">
    <property type="entry name" value="NAD(P)-binding Rossmann-fold domains"/>
    <property type="match status" value="1"/>
</dbReference>
<dbReference type="PRINTS" id="PR00080">
    <property type="entry name" value="SDRFAMILY"/>
</dbReference>
<dbReference type="EMBL" id="MLJW01000110">
    <property type="protein sequence ID" value="OIQ99138.1"/>
    <property type="molecule type" value="Genomic_DNA"/>
</dbReference>
<dbReference type="Gene3D" id="3.40.50.720">
    <property type="entry name" value="NAD(P)-binding Rossmann-like Domain"/>
    <property type="match status" value="1"/>
</dbReference>
<comment type="similarity">
    <text evidence="1">Belongs to the short-chain dehydrogenases/reductases (SDR) family.</text>
</comment>
<gene>
    <name evidence="3" type="primary">gno_2</name>
    <name evidence="3" type="ORF">GALL_188750</name>
</gene>
<dbReference type="FunFam" id="3.40.50.720:FF:000084">
    <property type="entry name" value="Short-chain dehydrogenase reductase"/>
    <property type="match status" value="1"/>
</dbReference>
<dbReference type="Pfam" id="PF13561">
    <property type="entry name" value="adh_short_C2"/>
    <property type="match status" value="1"/>
</dbReference>
<dbReference type="PRINTS" id="PR00081">
    <property type="entry name" value="GDHRDH"/>
</dbReference>
<dbReference type="CDD" id="cd05233">
    <property type="entry name" value="SDR_c"/>
    <property type="match status" value="1"/>
</dbReference>
<dbReference type="AlphaFoldDB" id="A0A1J5RTX2"/>
<dbReference type="NCBIfam" id="NF005559">
    <property type="entry name" value="PRK07231.1"/>
    <property type="match status" value="1"/>
</dbReference>
<name>A0A1J5RTX2_9ZZZZ</name>
<evidence type="ECO:0000256" key="2">
    <source>
        <dbReference type="ARBA" id="ARBA00023002"/>
    </source>
</evidence>
<sequence>MRQLQNKRAVITGGSDGIGFGIAKSFIENGADVLIIARSKKKLEDARCQLSAISDQKIHCISADLSNCSAVSETANRIATIWPDLDIIVNNAGSGIFSPFEDVTFDEFDALINLNVKAPYFLSQSLLPALVKRKGNIINISSYFSHRMIPGRTSTAYSLTKGAIDSFTKALAIELGVSGIRVNAIAPGTVDTQLVRNALEKMSVDSARKFKEMIETIYPLGRIGTPRDVGGAAVYLASDYAKWVTGAIFNIDGGLTTN</sequence>
<dbReference type="InterPro" id="IPR036291">
    <property type="entry name" value="NAD(P)-bd_dom_sf"/>
</dbReference>
<evidence type="ECO:0000256" key="1">
    <source>
        <dbReference type="ARBA" id="ARBA00006484"/>
    </source>
</evidence>
<evidence type="ECO:0000313" key="3">
    <source>
        <dbReference type="EMBL" id="OIQ99138.1"/>
    </source>
</evidence>
<dbReference type="GO" id="GO:0008874">
    <property type="term" value="F:gluconate 5-dehydrogenase activity"/>
    <property type="evidence" value="ECO:0007669"/>
    <property type="project" value="UniProtKB-EC"/>
</dbReference>
<reference evidence="3" key="1">
    <citation type="submission" date="2016-10" db="EMBL/GenBank/DDBJ databases">
        <title>Sequence of Gallionella enrichment culture.</title>
        <authorList>
            <person name="Poehlein A."/>
            <person name="Muehling M."/>
            <person name="Daniel R."/>
        </authorList>
    </citation>
    <scope>NUCLEOTIDE SEQUENCE</scope>
</reference>
<proteinExistence type="inferred from homology"/>
<comment type="caution">
    <text evidence="3">The sequence shown here is derived from an EMBL/GenBank/DDBJ whole genome shotgun (WGS) entry which is preliminary data.</text>
</comment>
<dbReference type="InterPro" id="IPR002347">
    <property type="entry name" value="SDR_fam"/>
</dbReference>
<dbReference type="EC" id="1.1.1.69" evidence="3"/>
<dbReference type="PANTHER" id="PTHR43639:SF1">
    <property type="entry name" value="SHORT-CHAIN DEHYDROGENASE_REDUCTASE FAMILY PROTEIN"/>
    <property type="match status" value="1"/>
</dbReference>
<protein>
    <submittedName>
        <fullName evidence="3">Gluconate 5-dehydrogenase</fullName>
        <ecNumber evidence="3">1.1.1.69</ecNumber>
    </submittedName>
</protein>
<dbReference type="PANTHER" id="PTHR43639">
    <property type="entry name" value="OXIDOREDUCTASE, SHORT-CHAIN DEHYDROGENASE/REDUCTASE FAMILY (AFU_ORTHOLOGUE AFUA_5G02870)"/>
    <property type="match status" value="1"/>
</dbReference>
<accession>A0A1J5RTX2</accession>
<organism evidence="3">
    <name type="scientific">mine drainage metagenome</name>
    <dbReference type="NCBI Taxonomy" id="410659"/>
    <lineage>
        <taxon>unclassified sequences</taxon>
        <taxon>metagenomes</taxon>
        <taxon>ecological metagenomes</taxon>
    </lineage>
</organism>
<keyword evidence="2 3" id="KW-0560">Oxidoreductase</keyword>